<dbReference type="GO" id="GO:0001403">
    <property type="term" value="P:invasive growth in response to glucose limitation"/>
    <property type="evidence" value="ECO:0007669"/>
    <property type="project" value="EnsemblFungi"/>
</dbReference>
<dbReference type="SUPFAM" id="SSF52540">
    <property type="entry name" value="P-loop containing nucleoside triphosphate hydrolases"/>
    <property type="match status" value="1"/>
</dbReference>
<dbReference type="FunFam" id="3.40.50.300:FF:000692">
    <property type="entry name" value="Guanine nucleotide-binding protein subunit alpha"/>
    <property type="match status" value="1"/>
</dbReference>
<feature type="binding site" evidence="9">
    <location>
        <begin position="123"/>
        <end position="128"/>
    </location>
    <ligand>
        <name>GTP</name>
        <dbReference type="ChEBI" id="CHEBI:37565"/>
    </ligand>
</feature>
<dbReference type="Gene3D" id="1.10.400.10">
    <property type="entry name" value="GI Alpha 1, domain 2-like"/>
    <property type="match status" value="1"/>
</dbReference>
<accession>A0A1E3QTS1</accession>
<gene>
    <name evidence="12" type="ORF">BABINDRAFT_160492</name>
</gene>
<evidence type="ECO:0000313" key="13">
    <source>
        <dbReference type="Proteomes" id="UP000094336"/>
    </source>
</evidence>
<evidence type="ECO:0000256" key="10">
    <source>
        <dbReference type="PIRSR" id="PIRSR601019-2"/>
    </source>
</evidence>
<evidence type="ECO:0000256" key="7">
    <source>
        <dbReference type="ARBA" id="ARBA00023224"/>
    </source>
</evidence>
<feature type="binding site" evidence="9">
    <location>
        <begin position="376"/>
        <end position="379"/>
    </location>
    <ligand>
        <name>GTP</name>
        <dbReference type="ChEBI" id="CHEBI:37565"/>
    </ligand>
</feature>
<keyword evidence="1" id="KW-0519">Myristate</keyword>
<keyword evidence="2 10" id="KW-0479">Metal-binding</keyword>
<feature type="binding site" evidence="9">
    <location>
        <begin position="307"/>
        <end position="311"/>
    </location>
    <ligand>
        <name>GTP</name>
        <dbReference type="ChEBI" id="CHEBI:37565"/>
    </ligand>
</feature>
<evidence type="ECO:0000256" key="4">
    <source>
        <dbReference type="ARBA" id="ARBA00022842"/>
    </source>
</evidence>
<proteinExistence type="predicted"/>
<keyword evidence="8" id="KW-0449">Lipoprotein</keyword>
<dbReference type="GO" id="GO:0005737">
    <property type="term" value="C:cytoplasm"/>
    <property type="evidence" value="ECO:0007669"/>
    <property type="project" value="EnsemblFungi"/>
</dbReference>
<dbReference type="GO" id="GO:0046872">
    <property type="term" value="F:metal ion binding"/>
    <property type="evidence" value="ECO:0007669"/>
    <property type="project" value="UniProtKB-KW"/>
</dbReference>
<evidence type="ECO:0000313" key="12">
    <source>
        <dbReference type="EMBL" id="ODQ81081.1"/>
    </source>
</evidence>
<dbReference type="Gene3D" id="3.40.50.300">
    <property type="entry name" value="P-loop containing nucleotide triphosphate hydrolases"/>
    <property type="match status" value="1"/>
</dbReference>
<evidence type="ECO:0000256" key="3">
    <source>
        <dbReference type="ARBA" id="ARBA00022741"/>
    </source>
</evidence>
<evidence type="ECO:0000256" key="6">
    <source>
        <dbReference type="ARBA" id="ARBA00023139"/>
    </source>
</evidence>
<dbReference type="PANTHER" id="PTHR10218">
    <property type="entry name" value="GTP-BINDING PROTEIN ALPHA SUBUNIT"/>
    <property type="match status" value="1"/>
</dbReference>
<feature type="compositionally biased region" description="Basic and acidic residues" evidence="11">
    <location>
        <begin position="1"/>
        <end position="11"/>
    </location>
</feature>
<dbReference type="PROSITE" id="PS51882">
    <property type="entry name" value="G_ALPHA"/>
    <property type="match status" value="1"/>
</dbReference>
<reference evidence="13" key="1">
    <citation type="submission" date="2016-05" db="EMBL/GenBank/DDBJ databases">
        <title>Comparative genomics of biotechnologically important yeasts.</title>
        <authorList>
            <consortium name="DOE Joint Genome Institute"/>
            <person name="Riley R."/>
            <person name="Haridas S."/>
            <person name="Wolfe K.H."/>
            <person name="Lopes M.R."/>
            <person name="Hittinger C.T."/>
            <person name="Goker M."/>
            <person name="Salamov A."/>
            <person name="Wisecaver J."/>
            <person name="Long T.M."/>
            <person name="Aerts A.L."/>
            <person name="Barry K."/>
            <person name="Choi C."/>
            <person name="Clum A."/>
            <person name="Coughlan A.Y."/>
            <person name="Deshpande S."/>
            <person name="Douglass A.P."/>
            <person name="Hanson S.J."/>
            <person name="Klenk H.-P."/>
            <person name="Labutti K."/>
            <person name="Lapidus A."/>
            <person name="Lindquist E."/>
            <person name="Lipzen A."/>
            <person name="Meier-Kolthoff J.P."/>
            <person name="Ohm R.A."/>
            <person name="Otillar R.P."/>
            <person name="Pangilinan J."/>
            <person name="Peng Y."/>
            <person name="Rokas A."/>
            <person name="Rosa C.A."/>
            <person name="Scheuner C."/>
            <person name="Sibirny A.A."/>
            <person name="Slot J.C."/>
            <person name="Stielow J.B."/>
            <person name="Sun H."/>
            <person name="Kurtzman C.P."/>
            <person name="Blackwell M."/>
            <person name="Grigoriev I.V."/>
            <person name="Jeffries T.W."/>
        </authorList>
    </citation>
    <scope>NUCLEOTIDE SEQUENCE [LARGE SCALE GENOMIC DNA]</scope>
    <source>
        <strain evidence="13">NRRL Y-12698</strain>
    </source>
</reference>
<dbReference type="SMART" id="SM00275">
    <property type="entry name" value="G_alpha"/>
    <property type="match status" value="1"/>
</dbReference>
<dbReference type="GO" id="GO:0010515">
    <property type="term" value="P:negative regulation of induction of conjugation with cellular fusion"/>
    <property type="evidence" value="ECO:0007669"/>
    <property type="project" value="EnsemblFungi"/>
</dbReference>
<dbReference type="GO" id="GO:0000122">
    <property type="term" value="P:negative regulation of transcription by RNA polymerase II"/>
    <property type="evidence" value="ECO:0007669"/>
    <property type="project" value="EnsemblFungi"/>
</dbReference>
<dbReference type="SUPFAM" id="SSF47895">
    <property type="entry name" value="Transducin (alpha subunit), insertion domain"/>
    <property type="match status" value="1"/>
</dbReference>
<evidence type="ECO:0000256" key="5">
    <source>
        <dbReference type="ARBA" id="ARBA00023134"/>
    </source>
</evidence>
<dbReference type="EMBL" id="KV454428">
    <property type="protein sequence ID" value="ODQ81081.1"/>
    <property type="molecule type" value="Genomic_DNA"/>
</dbReference>
<dbReference type="GO" id="GO:0005834">
    <property type="term" value="C:heterotrimeric G-protein complex"/>
    <property type="evidence" value="ECO:0007669"/>
    <property type="project" value="EnsemblFungi"/>
</dbReference>
<dbReference type="GO" id="GO:0007124">
    <property type="term" value="P:pseudohyphal growth"/>
    <property type="evidence" value="ECO:0007669"/>
    <property type="project" value="EnsemblFungi"/>
</dbReference>
<feature type="region of interest" description="Disordered" evidence="11">
    <location>
        <begin position="1"/>
        <end position="107"/>
    </location>
</feature>
<dbReference type="CDD" id="cd00066">
    <property type="entry name" value="G-alpha"/>
    <property type="match status" value="1"/>
</dbReference>
<evidence type="ECO:0008006" key="14">
    <source>
        <dbReference type="Google" id="ProtNLM"/>
    </source>
</evidence>
<feature type="binding site" evidence="9">
    <location>
        <begin position="256"/>
        <end position="257"/>
    </location>
    <ligand>
        <name>GTP</name>
        <dbReference type="ChEBI" id="CHEBI:37565"/>
    </ligand>
</feature>
<dbReference type="Pfam" id="PF00503">
    <property type="entry name" value="G-alpha"/>
    <property type="match status" value="1"/>
</dbReference>
<dbReference type="InterPro" id="IPR001019">
    <property type="entry name" value="Gprotein_alpha_su"/>
</dbReference>
<keyword evidence="7" id="KW-0807">Transducer</keyword>
<dbReference type="InterPro" id="IPR027417">
    <property type="entry name" value="P-loop_NTPase"/>
</dbReference>
<organism evidence="12 13">
    <name type="scientific">Babjeviella inositovora NRRL Y-12698</name>
    <dbReference type="NCBI Taxonomy" id="984486"/>
    <lineage>
        <taxon>Eukaryota</taxon>
        <taxon>Fungi</taxon>
        <taxon>Dikarya</taxon>
        <taxon>Ascomycota</taxon>
        <taxon>Saccharomycotina</taxon>
        <taxon>Pichiomycetes</taxon>
        <taxon>Serinales incertae sedis</taxon>
        <taxon>Babjeviella</taxon>
    </lineage>
</organism>
<dbReference type="GO" id="GO:0031683">
    <property type="term" value="F:G-protein beta/gamma-subunit complex binding"/>
    <property type="evidence" value="ECO:0007669"/>
    <property type="project" value="InterPro"/>
</dbReference>
<feature type="binding site" evidence="9">
    <location>
        <position position="431"/>
    </location>
    <ligand>
        <name>GTP</name>
        <dbReference type="ChEBI" id="CHEBI:37565"/>
    </ligand>
</feature>
<dbReference type="GO" id="GO:0010619">
    <property type="term" value="P:adenylate cyclase-activating glucose-activated G protein-coupled receptor signaling pathway"/>
    <property type="evidence" value="ECO:0007669"/>
    <property type="project" value="EnsemblFungi"/>
</dbReference>
<dbReference type="PRINTS" id="PR01241">
    <property type="entry name" value="GPROTEINAFNG"/>
</dbReference>
<dbReference type="RefSeq" id="XP_018986409.1">
    <property type="nucleotide sequence ID" value="XM_019128262.1"/>
</dbReference>
<dbReference type="GO" id="GO:0003924">
    <property type="term" value="F:GTPase activity"/>
    <property type="evidence" value="ECO:0007669"/>
    <property type="project" value="EnsemblFungi"/>
</dbReference>
<dbReference type="InterPro" id="IPR011025">
    <property type="entry name" value="GproteinA_insert"/>
</dbReference>
<evidence type="ECO:0000256" key="8">
    <source>
        <dbReference type="ARBA" id="ARBA00023288"/>
    </source>
</evidence>
<dbReference type="Proteomes" id="UP000094336">
    <property type="component" value="Unassembled WGS sequence"/>
</dbReference>
<dbReference type="FunFam" id="3.40.50.300:FF:000181">
    <property type="entry name" value="Guanine nucleotide-binding protein subunit alpha"/>
    <property type="match status" value="1"/>
</dbReference>
<dbReference type="OrthoDB" id="5817230at2759"/>
<keyword evidence="3 9" id="KW-0547">Nucleotide-binding</keyword>
<evidence type="ECO:0000256" key="9">
    <source>
        <dbReference type="PIRSR" id="PIRSR601019-1"/>
    </source>
</evidence>
<feature type="binding site" evidence="10">
    <location>
        <position position="127"/>
    </location>
    <ligand>
        <name>Mg(2+)</name>
        <dbReference type="ChEBI" id="CHEBI:18420"/>
    </ligand>
</feature>
<dbReference type="PRINTS" id="PR00318">
    <property type="entry name" value="GPROTEINA"/>
</dbReference>
<feature type="binding site" evidence="9">
    <location>
        <begin position="281"/>
        <end position="287"/>
    </location>
    <ligand>
        <name>GTP</name>
        <dbReference type="ChEBI" id="CHEBI:37565"/>
    </ligand>
</feature>
<feature type="binding site" evidence="10">
    <location>
        <position position="287"/>
    </location>
    <ligand>
        <name>Mg(2+)</name>
        <dbReference type="ChEBI" id="CHEBI:18420"/>
    </ligand>
</feature>
<dbReference type="GO" id="GO:0030437">
    <property type="term" value="P:ascospore formation"/>
    <property type="evidence" value="ECO:0007669"/>
    <property type="project" value="EnsemblFungi"/>
</dbReference>
<evidence type="ECO:0000256" key="11">
    <source>
        <dbReference type="SAM" id="MobiDB-lite"/>
    </source>
</evidence>
<sequence>MGICASKDDKTSATPGQTGRTGTTVPREKKPVTTAGDSPLSGLKKASVGSLQPHTVSSTAGSGISPSANGTTDAKDPHAISGSPNDTHNDNTQSPHDNSLANGTAGSTAPKKEIKILLLGSGESGKSTIIKQMKILHQNGFSDEEKADYKTFVFRNIVECVRNLISGVRDIKPELIAPGGKIEEVGEEKASDPAIPSSLTNVIYNDDIEQILAYEPPVDPSLPFDSKVADKILAFFKNSNIQTFITQYRSAFYLPDSTNYFLDSLPRISAPDYVPDVTDILRTRKKTSGIYDTKFQMGGGLDIHMYDVGGQRSERKKWIHCFDDVTLIIFCVALSEYDQVLLEENSQNRLEESLILFDSVINSRWFLRTSVVLFLNKIDVFAEKLPHSPMENFFPDYSGGNDINKAAKYILWRFNQANRSGLNIYPHVTQATDTSNIELVFAAVRETILQNSLKDSGIL</sequence>
<keyword evidence="13" id="KW-1185">Reference proteome</keyword>
<dbReference type="InterPro" id="IPR002975">
    <property type="entry name" value="Fungi_Gprotein_alpha"/>
</dbReference>
<dbReference type="GO" id="GO:0010856">
    <property type="term" value="F:adenylate cyclase activator activity"/>
    <property type="evidence" value="ECO:0007669"/>
    <property type="project" value="EnsemblFungi"/>
</dbReference>
<dbReference type="AlphaFoldDB" id="A0A1E3QTS1"/>
<keyword evidence="4 10" id="KW-0460">Magnesium</keyword>
<evidence type="ECO:0000256" key="2">
    <source>
        <dbReference type="ARBA" id="ARBA00022723"/>
    </source>
</evidence>
<keyword evidence="6" id="KW-0564">Palmitate</keyword>
<dbReference type="GeneID" id="30146115"/>
<dbReference type="GO" id="GO:0001664">
    <property type="term" value="F:G protein-coupled receptor binding"/>
    <property type="evidence" value="ECO:0007669"/>
    <property type="project" value="InterPro"/>
</dbReference>
<protein>
    <recommendedName>
        <fullName evidence="14">Guanine nucleotide-binding protein alpha-2 subunit</fullName>
    </recommendedName>
</protein>
<name>A0A1E3QTS1_9ASCO</name>
<feature type="compositionally biased region" description="Polar residues" evidence="11">
    <location>
        <begin position="12"/>
        <end position="24"/>
    </location>
</feature>
<feature type="compositionally biased region" description="Polar residues" evidence="11">
    <location>
        <begin position="82"/>
        <end position="107"/>
    </location>
</feature>
<dbReference type="STRING" id="984486.A0A1E3QTS1"/>
<dbReference type="PANTHER" id="PTHR10218:SF369">
    <property type="entry name" value="GUANINE NUCLEOTIDE-BINDING PROTEIN ALPHA-2 SUBUNIT"/>
    <property type="match status" value="1"/>
</dbReference>
<keyword evidence="5 9" id="KW-0342">GTP-binding</keyword>
<feature type="compositionally biased region" description="Polar residues" evidence="11">
    <location>
        <begin position="49"/>
        <end position="72"/>
    </location>
</feature>
<dbReference type="GO" id="GO:0005525">
    <property type="term" value="F:GTP binding"/>
    <property type="evidence" value="ECO:0007669"/>
    <property type="project" value="UniProtKB-KW"/>
</dbReference>
<evidence type="ECO:0000256" key="1">
    <source>
        <dbReference type="ARBA" id="ARBA00022707"/>
    </source>
</evidence>